<dbReference type="EMBL" id="CM056741">
    <property type="protein sequence ID" value="KAJ8686466.1"/>
    <property type="molecule type" value="Genomic_DNA"/>
</dbReference>
<evidence type="ECO:0000313" key="2">
    <source>
        <dbReference type="Proteomes" id="UP001239111"/>
    </source>
</evidence>
<sequence>MEKTKGKYSEDLANLREQLFCCTPLNKFKWPESMDKFDDRIQRCILDLTINNKILMKYPIKHSYRRLFLKKLMSKLEQNDLDIHEDVYNTYCALLSSPSEEASSMHYRHFLFTNEYFFNLISIKESVSIISEGTTGLCSWKAALHLAEWCTFNHEKIRGKRVLELGSGVGLTGLTVLNYCKPKSYHFSDAHPLVLKTLEENVKLNLYDEDHRFLSYETLRPTHEGLEIFRLDPDIKVEIMKLEWEKIDDSLASERNFDLVIAADVLYDLTLFGPLATALVHLLNSTTVHAIIAATVRNESTITTFLTVLDKHDLAFEEETSSVPQLFIQHEETPVRIFKISRRNR</sequence>
<proteinExistence type="predicted"/>
<gene>
    <name evidence="1" type="ORF">QAD02_022260</name>
</gene>
<keyword evidence="2" id="KW-1185">Reference proteome</keyword>
<organism evidence="1 2">
    <name type="scientific">Eretmocerus hayati</name>
    <dbReference type="NCBI Taxonomy" id="131215"/>
    <lineage>
        <taxon>Eukaryota</taxon>
        <taxon>Metazoa</taxon>
        <taxon>Ecdysozoa</taxon>
        <taxon>Arthropoda</taxon>
        <taxon>Hexapoda</taxon>
        <taxon>Insecta</taxon>
        <taxon>Pterygota</taxon>
        <taxon>Neoptera</taxon>
        <taxon>Endopterygota</taxon>
        <taxon>Hymenoptera</taxon>
        <taxon>Apocrita</taxon>
        <taxon>Proctotrupomorpha</taxon>
        <taxon>Chalcidoidea</taxon>
        <taxon>Aphelinidae</taxon>
        <taxon>Aphelininae</taxon>
        <taxon>Eretmocerus</taxon>
    </lineage>
</organism>
<reference evidence="1" key="1">
    <citation type="submission" date="2023-04" db="EMBL/GenBank/DDBJ databases">
        <title>A chromosome-level genome assembly of the parasitoid wasp Eretmocerus hayati.</title>
        <authorList>
            <person name="Zhong Y."/>
            <person name="Liu S."/>
            <person name="Liu Y."/>
        </authorList>
    </citation>
    <scope>NUCLEOTIDE SEQUENCE</scope>
    <source>
        <strain evidence="1">ZJU_SS_LIU_2023</strain>
    </source>
</reference>
<comment type="caution">
    <text evidence="1">The sequence shown here is derived from an EMBL/GenBank/DDBJ whole genome shotgun (WGS) entry which is preliminary data.</text>
</comment>
<accession>A0ACC2PSG6</accession>
<dbReference type="Proteomes" id="UP001239111">
    <property type="component" value="Chromosome 1"/>
</dbReference>
<evidence type="ECO:0000313" key="1">
    <source>
        <dbReference type="EMBL" id="KAJ8686466.1"/>
    </source>
</evidence>
<name>A0ACC2PSG6_9HYME</name>
<protein>
    <submittedName>
        <fullName evidence="1">Uncharacterized protein</fullName>
    </submittedName>
</protein>